<reference evidence="4 5" key="1">
    <citation type="journal article" date="2014" name="PLoS Genet.">
        <title>Analysis of the Phlebiopsis gigantea genome, transcriptome and secretome provides insight into its pioneer colonization strategies of wood.</title>
        <authorList>
            <person name="Hori C."/>
            <person name="Ishida T."/>
            <person name="Igarashi K."/>
            <person name="Samejima M."/>
            <person name="Suzuki H."/>
            <person name="Master E."/>
            <person name="Ferreira P."/>
            <person name="Ruiz-Duenas F.J."/>
            <person name="Held B."/>
            <person name="Canessa P."/>
            <person name="Larrondo L.F."/>
            <person name="Schmoll M."/>
            <person name="Druzhinina I.S."/>
            <person name="Kubicek C.P."/>
            <person name="Gaskell J.A."/>
            <person name="Kersten P."/>
            <person name="St John F."/>
            <person name="Glasner J."/>
            <person name="Sabat G."/>
            <person name="Splinter BonDurant S."/>
            <person name="Syed K."/>
            <person name="Yadav J."/>
            <person name="Mgbeahuruike A.C."/>
            <person name="Kovalchuk A."/>
            <person name="Asiegbu F.O."/>
            <person name="Lackner G."/>
            <person name="Hoffmeister D."/>
            <person name="Rencoret J."/>
            <person name="Gutierrez A."/>
            <person name="Sun H."/>
            <person name="Lindquist E."/>
            <person name="Barry K."/>
            <person name="Riley R."/>
            <person name="Grigoriev I.V."/>
            <person name="Henrissat B."/>
            <person name="Kues U."/>
            <person name="Berka R.M."/>
            <person name="Martinez A.T."/>
            <person name="Covert S.F."/>
            <person name="Blanchette R.A."/>
            <person name="Cullen D."/>
        </authorList>
    </citation>
    <scope>NUCLEOTIDE SEQUENCE [LARGE SCALE GENOMIC DNA]</scope>
    <source>
        <strain evidence="4 5">11061_1 CR5-6</strain>
    </source>
</reference>
<evidence type="ECO:0000313" key="4">
    <source>
        <dbReference type="EMBL" id="KIP10767.1"/>
    </source>
</evidence>
<organism evidence="4 5">
    <name type="scientific">Phlebiopsis gigantea (strain 11061_1 CR5-6)</name>
    <name type="common">White-rot fungus</name>
    <name type="synonym">Peniophora gigantea</name>
    <dbReference type="NCBI Taxonomy" id="745531"/>
    <lineage>
        <taxon>Eukaryota</taxon>
        <taxon>Fungi</taxon>
        <taxon>Dikarya</taxon>
        <taxon>Basidiomycota</taxon>
        <taxon>Agaricomycotina</taxon>
        <taxon>Agaricomycetes</taxon>
        <taxon>Polyporales</taxon>
        <taxon>Phanerochaetaceae</taxon>
        <taxon>Phlebiopsis</taxon>
    </lineage>
</organism>
<feature type="compositionally biased region" description="Low complexity" evidence="2">
    <location>
        <begin position="267"/>
        <end position="277"/>
    </location>
</feature>
<accession>A0A0C3SCB7</accession>
<dbReference type="SUPFAM" id="SSF51735">
    <property type="entry name" value="NAD(P)-binding Rossmann-fold domains"/>
    <property type="match status" value="1"/>
</dbReference>
<dbReference type="Gene3D" id="3.40.50.720">
    <property type="entry name" value="NAD(P)-binding Rossmann-like Domain"/>
    <property type="match status" value="1"/>
</dbReference>
<keyword evidence="1" id="KW-0560">Oxidoreductase</keyword>
<dbReference type="CDD" id="cd05288">
    <property type="entry name" value="PGDH"/>
    <property type="match status" value="1"/>
</dbReference>
<name>A0A0C3SCB7_PHLG1</name>
<dbReference type="Proteomes" id="UP000053257">
    <property type="component" value="Unassembled WGS sequence"/>
</dbReference>
<sequence length="369" mass="39742">MPTIKDGTLIYVAHPEKNIDPAVHFKYVEKDIDLDTVPLNGGVLLKTLYLSSDPYIRYRLRDPTVETFIPPIALGDPIDNFGAAVVLRSEDAKFKPGDYVGGYLEFSEYSVYPGKIHHELKGPLEKVEQIPGVPLSAYTGTLGMAGNTGYQGIKGHAVEALKTVLMFVSGGAALSGRAFVVEYVKAIAPHIKIIASPGTPDKVETMKNAGVDVAFSYKTQDTFVVLKQHGPLDIYWDNVAGPTLDAALLNFNNDGLILLATTTAASSGYAPSSSPRTTPTANTGSLPAQHFDEIFKRRLRVEGFLIAHGKSGPVLAHFAEEVVPLVQQGKINIREHRYQGLREAGKALADVHIGANTGKAVIVVAQAQE</sequence>
<evidence type="ECO:0000313" key="5">
    <source>
        <dbReference type="Proteomes" id="UP000053257"/>
    </source>
</evidence>
<gene>
    <name evidence="4" type="ORF">PHLGIDRAFT_64904</name>
</gene>
<dbReference type="PANTHER" id="PTHR43205">
    <property type="entry name" value="PROSTAGLANDIN REDUCTASE"/>
    <property type="match status" value="1"/>
</dbReference>
<evidence type="ECO:0000256" key="1">
    <source>
        <dbReference type="ARBA" id="ARBA00023002"/>
    </source>
</evidence>
<dbReference type="Gene3D" id="3.90.180.10">
    <property type="entry name" value="Medium-chain alcohol dehydrogenases, catalytic domain"/>
    <property type="match status" value="1"/>
</dbReference>
<proteinExistence type="predicted"/>
<dbReference type="SUPFAM" id="SSF50129">
    <property type="entry name" value="GroES-like"/>
    <property type="match status" value="1"/>
</dbReference>
<evidence type="ECO:0000259" key="3">
    <source>
        <dbReference type="Pfam" id="PF16884"/>
    </source>
</evidence>
<dbReference type="PANTHER" id="PTHR43205:SF7">
    <property type="entry name" value="PROSTAGLANDIN REDUCTASE 1"/>
    <property type="match status" value="1"/>
</dbReference>
<dbReference type="InterPro" id="IPR036291">
    <property type="entry name" value="NAD(P)-bd_dom_sf"/>
</dbReference>
<feature type="region of interest" description="Disordered" evidence="2">
    <location>
        <begin position="267"/>
        <end position="286"/>
    </location>
</feature>
<dbReference type="InterPro" id="IPR041694">
    <property type="entry name" value="ADH_N_2"/>
</dbReference>
<dbReference type="InterPro" id="IPR011032">
    <property type="entry name" value="GroES-like_sf"/>
</dbReference>
<dbReference type="HOGENOM" id="CLU_026673_29_1_1"/>
<dbReference type="GO" id="GO:0016628">
    <property type="term" value="F:oxidoreductase activity, acting on the CH-CH group of donors, NAD or NADP as acceptor"/>
    <property type="evidence" value="ECO:0007669"/>
    <property type="project" value="InterPro"/>
</dbReference>
<dbReference type="OrthoDB" id="809632at2759"/>
<dbReference type="EMBL" id="KN840451">
    <property type="protein sequence ID" value="KIP10767.1"/>
    <property type="molecule type" value="Genomic_DNA"/>
</dbReference>
<dbReference type="AlphaFoldDB" id="A0A0C3SCB7"/>
<protein>
    <recommendedName>
        <fullName evidence="3">Oxidoreductase N-terminal domain-containing protein</fullName>
    </recommendedName>
</protein>
<evidence type="ECO:0000256" key="2">
    <source>
        <dbReference type="SAM" id="MobiDB-lite"/>
    </source>
</evidence>
<dbReference type="Pfam" id="PF13602">
    <property type="entry name" value="ADH_zinc_N_2"/>
    <property type="match status" value="1"/>
</dbReference>
<feature type="domain" description="Oxidoreductase N-terminal" evidence="3">
    <location>
        <begin position="24"/>
        <end position="115"/>
    </location>
</feature>
<keyword evidence="5" id="KW-1185">Reference proteome</keyword>
<dbReference type="Pfam" id="PF16884">
    <property type="entry name" value="ADH_N_2"/>
    <property type="match status" value="1"/>
</dbReference>
<dbReference type="InterPro" id="IPR045010">
    <property type="entry name" value="MDR_fam"/>
</dbReference>